<name>A0A061S290_9CHLO</name>
<proteinExistence type="predicted"/>
<organism evidence="4">
    <name type="scientific">Tetraselmis sp. GSL018</name>
    <dbReference type="NCBI Taxonomy" id="582737"/>
    <lineage>
        <taxon>Eukaryota</taxon>
        <taxon>Viridiplantae</taxon>
        <taxon>Chlorophyta</taxon>
        <taxon>core chlorophytes</taxon>
        <taxon>Chlorodendrophyceae</taxon>
        <taxon>Chlorodendrales</taxon>
        <taxon>Chlorodendraceae</taxon>
        <taxon>Tetraselmis</taxon>
    </lineage>
</organism>
<evidence type="ECO:0000256" key="1">
    <source>
        <dbReference type="SAM" id="MobiDB-lite"/>
    </source>
</evidence>
<evidence type="ECO:0000256" key="2">
    <source>
        <dbReference type="SAM" id="Phobius"/>
    </source>
</evidence>
<keyword evidence="2" id="KW-0472">Membrane</keyword>
<dbReference type="EMBL" id="GBEZ01008520">
    <property type="protein sequence ID" value="JAC77025.1"/>
    <property type="molecule type" value="Transcribed_RNA"/>
</dbReference>
<dbReference type="SUPFAM" id="SSF57802">
    <property type="entry name" value="Rubredoxin-like"/>
    <property type="match status" value="1"/>
</dbReference>
<accession>A0A061S290</accession>
<keyword evidence="2" id="KW-1133">Transmembrane helix</keyword>
<feature type="region of interest" description="Disordered" evidence="1">
    <location>
        <begin position="20"/>
        <end position="50"/>
    </location>
</feature>
<dbReference type="GO" id="GO:0005506">
    <property type="term" value="F:iron ion binding"/>
    <property type="evidence" value="ECO:0007669"/>
    <property type="project" value="InterPro"/>
</dbReference>
<dbReference type="PROSITE" id="PS50903">
    <property type="entry name" value="RUBREDOXIN_LIKE"/>
    <property type="match status" value="1"/>
</dbReference>
<evidence type="ECO:0000313" key="4">
    <source>
        <dbReference type="EMBL" id="JAC77025.1"/>
    </source>
</evidence>
<evidence type="ECO:0000259" key="3">
    <source>
        <dbReference type="PROSITE" id="PS50903"/>
    </source>
</evidence>
<dbReference type="PANTHER" id="PTHR47661">
    <property type="entry name" value="PHOSPHOGLUCAN PHOSPHATASE LSF1, CHLOROPLASTIC"/>
    <property type="match status" value="1"/>
</dbReference>
<dbReference type="PANTHER" id="PTHR47661:SF4">
    <property type="entry name" value="OS08G0162600 PROTEIN"/>
    <property type="match status" value="1"/>
</dbReference>
<protein>
    <submittedName>
        <fullName evidence="4">Rubredoxin family protein</fullName>
    </submittedName>
</protein>
<feature type="compositionally biased region" description="Low complexity" evidence="1">
    <location>
        <begin position="20"/>
        <end position="37"/>
    </location>
</feature>
<gene>
    <name evidence="4" type="ORF">TSPGSL018_18669</name>
</gene>
<dbReference type="AlphaFoldDB" id="A0A061S290"/>
<dbReference type="InterPro" id="IPR024934">
    <property type="entry name" value="Rubredoxin-like_dom"/>
</dbReference>
<keyword evidence="2" id="KW-0812">Transmembrane</keyword>
<feature type="domain" description="Rubredoxin-like" evidence="3">
    <location>
        <begin position="179"/>
        <end position="219"/>
    </location>
</feature>
<dbReference type="Gene3D" id="2.20.28.10">
    <property type="match status" value="1"/>
</dbReference>
<feature type="transmembrane region" description="Helical" evidence="2">
    <location>
        <begin position="234"/>
        <end position="254"/>
    </location>
</feature>
<dbReference type="CDD" id="cd00350">
    <property type="entry name" value="rubredoxin_like"/>
    <property type="match status" value="1"/>
</dbReference>
<reference evidence="4" key="1">
    <citation type="submission" date="2014-05" db="EMBL/GenBank/DDBJ databases">
        <title>The transcriptome of the halophilic microalga Tetraselmis sp. GSL018 isolated from the Great Salt Lake, Utah.</title>
        <authorList>
            <person name="Jinkerson R.E."/>
            <person name="D'Adamo S."/>
            <person name="Posewitz M.C."/>
        </authorList>
    </citation>
    <scope>NUCLEOTIDE SEQUENCE</scope>
    <source>
        <strain evidence="4">GSL018</strain>
    </source>
</reference>
<sequence>MAAVGMIRCSAIAKTQVVPSFQKSKTSPSPSSSVKSSFHGKPMLSSTRSTKPLVAARRNVAIYAKQKSIQVEIDKPLGLKLKQSKSPGGGLTVTGVTGNAAKSGIKVGDTVIFTSSFFGDELWPADKLAFVNTTLQRSPSPVCIIYTEGENNDFDVKKMPNKPAPKRFGRGLTAAQKERATHICIDCGYIYCDATPFDEVSANYKCPQCNAPKRRFSRFDVNTGKMIDKNTADLGTVLTVVGGIVGIGVLFYVANSI</sequence>